<proteinExistence type="predicted"/>
<gene>
    <name evidence="1" type="ORF">EUBSIR_00301</name>
</gene>
<reference evidence="1" key="2">
    <citation type="submission" date="2014-06" db="EMBL/GenBank/DDBJ databases">
        <title>Draft genome sequence of Eubacterium siraeum (DSM 15702).</title>
        <authorList>
            <person name="Sudarsanam P."/>
            <person name="Ley R."/>
            <person name="Guruge J."/>
            <person name="Turnbaugh P.J."/>
            <person name="Mahowald M."/>
            <person name="Liep D."/>
            <person name="Gordon J."/>
        </authorList>
    </citation>
    <scope>NUCLEOTIDE SEQUENCE</scope>
    <source>
        <strain evidence="1">DSM 15702</strain>
    </source>
</reference>
<protein>
    <submittedName>
        <fullName evidence="1">Uncharacterized protein</fullName>
    </submittedName>
</protein>
<organism evidence="1 2">
    <name type="scientific">[Eubacterium] siraeum DSM 15702</name>
    <dbReference type="NCBI Taxonomy" id="428128"/>
    <lineage>
        <taxon>Bacteria</taxon>
        <taxon>Bacillati</taxon>
        <taxon>Bacillota</taxon>
        <taxon>Clostridia</taxon>
        <taxon>Eubacteriales</taxon>
        <taxon>Oscillospiraceae</taxon>
        <taxon>Oscillospiraceae incertae sedis</taxon>
    </lineage>
</organism>
<accession>B0MKG8</accession>
<dbReference type="Proteomes" id="UP000005326">
    <property type="component" value="Unassembled WGS sequence"/>
</dbReference>
<name>B0MKG8_9FIRM</name>
<sequence length="47" mass="5173">MLSPVTEVAHIADNRNGEFEAAHCRSPCLTTVGKGDILNLYQTVDRE</sequence>
<evidence type="ECO:0000313" key="2">
    <source>
        <dbReference type="Proteomes" id="UP000005326"/>
    </source>
</evidence>
<reference evidence="1" key="1">
    <citation type="submission" date="2007-10" db="EMBL/GenBank/DDBJ databases">
        <authorList>
            <person name="Fulton L."/>
            <person name="Clifton S."/>
            <person name="Fulton B."/>
            <person name="Xu J."/>
            <person name="Minx P."/>
            <person name="Pepin K.H."/>
            <person name="Johnson M."/>
            <person name="Thiruvilangam P."/>
            <person name="Bhonagiri V."/>
            <person name="Nash W.E."/>
            <person name="Mardis E.R."/>
            <person name="Wilson R.K."/>
        </authorList>
    </citation>
    <scope>NUCLEOTIDE SEQUENCE [LARGE SCALE GENOMIC DNA]</scope>
    <source>
        <strain evidence="1">DSM 15702</strain>
    </source>
</reference>
<dbReference type="AlphaFoldDB" id="B0MKG8"/>
<keyword evidence="2" id="KW-1185">Reference proteome</keyword>
<evidence type="ECO:0000313" key="1">
    <source>
        <dbReference type="EMBL" id="EDS01819.1"/>
    </source>
</evidence>
<dbReference type="EMBL" id="ABCA03000030">
    <property type="protein sequence ID" value="EDS01819.1"/>
    <property type="molecule type" value="Genomic_DNA"/>
</dbReference>
<comment type="caution">
    <text evidence="1">The sequence shown here is derived from an EMBL/GenBank/DDBJ whole genome shotgun (WGS) entry which is preliminary data.</text>
</comment>